<dbReference type="InterPro" id="IPR006439">
    <property type="entry name" value="HAD-SF_hydro_IA"/>
</dbReference>
<dbReference type="PANTHER" id="PTHR43481">
    <property type="entry name" value="FRUCTOSE-1-PHOSPHATE PHOSPHATASE"/>
    <property type="match status" value="1"/>
</dbReference>
<dbReference type="InterPro" id="IPR051806">
    <property type="entry name" value="HAD-like_SPP"/>
</dbReference>
<dbReference type="GO" id="GO:0008801">
    <property type="term" value="F:beta-phosphoglucomutase activity"/>
    <property type="evidence" value="ECO:0007669"/>
    <property type="project" value="UniProtKB-EC"/>
</dbReference>
<gene>
    <name evidence="1" type="ORF">AVDCRST_MAG63-3405</name>
</gene>
<dbReference type="PRINTS" id="PR00413">
    <property type="entry name" value="HADHALOGNASE"/>
</dbReference>
<name>A0A6J4JJ88_9BACT</name>
<sequence>MTTHNDGDHHHHRIGEIGTDAGGHLVELPYPFLPGGAIFDCDGTLADTMPLHFQAWNETLAGHDDIFPEDLFYAWGGVTTPEIVERLNARHGLTLDPLEVAHAKEERYHRLIPQVGPVAAIVAEVHRLHGRCPLAVASGGMRVVVNETLRTLGLLPYFDAVVTAEDVARGKPEPDTFLLAAERLGVPARDCIVYEDSPVGLEAARRAGMRAVDVRPHLGGV</sequence>
<dbReference type="Pfam" id="PF00702">
    <property type="entry name" value="Hydrolase"/>
    <property type="match status" value="1"/>
</dbReference>
<organism evidence="1">
    <name type="scientific">uncultured Armatimonadetes bacterium</name>
    <dbReference type="NCBI Taxonomy" id="157466"/>
    <lineage>
        <taxon>Bacteria</taxon>
        <taxon>Bacillati</taxon>
        <taxon>Armatimonadota</taxon>
        <taxon>environmental samples</taxon>
    </lineage>
</organism>
<dbReference type="InterPro" id="IPR023214">
    <property type="entry name" value="HAD_sf"/>
</dbReference>
<keyword evidence="1" id="KW-0413">Isomerase</keyword>
<accession>A0A6J4JJ88</accession>
<dbReference type="CDD" id="cd07505">
    <property type="entry name" value="HAD_BPGM-like"/>
    <property type="match status" value="1"/>
</dbReference>
<evidence type="ECO:0000313" key="1">
    <source>
        <dbReference type="EMBL" id="CAA9278945.1"/>
    </source>
</evidence>
<dbReference type="SUPFAM" id="SSF56784">
    <property type="entry name" value="HAD-like"/>
    <property type="match status" value="1"/>
</dbReference>
<dbReference type="GO" id="GO:0050308">
    <property type="term" value="F:sugar-phosphatase activity"/>
    <property type="evidence" value="ECO:0007669"/>
    <property type="project" value="TreeGrafter"/>
</dbReference>
<proteinExistence type="predicted"/>
<reference evidence="1" key="1">
    <citation type="submission" date="2020-02" db="EMBL/GenBank/DDBJ databases">
        <authorList>
            <person name="Meier V. D."/>
        </authorList>
    </citation>
    <scope>NUCLEOTIDE SEQUENCE</scope>
    <source>
        <strain evidence="1">AVDCRST_MAG63</strain>
    </source>
</reference>
<dbReference type="EMBL" id="CADCTO010000450">
    <property type="protein sequence ID" value="CAA9278945.1"/>
    <property type="molecule type" value="Genomic_DNA"/>
</dbReference>
<dbReference type="PANTHER" id="PTHR43481:SF4">
    <property type="entry name" value="GLYCEROL-1-PHOSPHATE PHOSPHOHYDROLASE 1-RELATED"/>
    <property type="match status" value="1"/>
</dbReference>
<dbReference type="SFLD" id="SFLDS00003">
    <property type="entry name" value="Haloacid_Dehalogenase"/>
    <property type="match status" value="1"/>
</dbReference>
<dbReference type="AlphaFoldDB" id="A0A6J4JJ88"/>
<dbReference type="NCBIfam" id="TIGR01509">
    <property type="entry name" value="HAD-SF-IA-v3"/>
    <property type="match status" value="1"/>
</dbReference>
<dbReference type="SFLD" id="SFLDG01129">
    <property type="entry name" value="C1.5:_HAD__Beta-PGM__Phosphata"/>
    <property type="match status" value="1"/>
</dbReference>
<dbReference type="EC" id="5.4.2.6" evidence="1"/>
<dbReference type="InterPro" id="IPR036412">
    <property type="entry name" value="HAD-like_sf"/>
</dbReference>
<protein>
    <submittedName>
        <fullName evidence="1">Beta-phosphoglucomutase</fullName>
        <ecNumber evidence="1">5.4.2.6</ecNumber>
    </submittedName>
</protein>
<dbReference type="Gene3D" id="3.40.50.1000">
    <property type="entry name" value="HAD superfamily/HAD-like"/>
    <property type="match status" value="1"/>
</dbReference>
<dbReference type="InterPro" id="IPR023198">
    <property type="entry name" value="PGP-like_dom2"/>
</dbReference>
<dbReference type="Gene3D" id="1.10.150.240">
    <property type="entry name" value="Putative phosphatase, domain 2"/>
    <property type="match status" value="1"/>
</dbReference>